<dbReference type="GeneID" id="70191943"/>
<accession>A0A9P8YDX5</accession>
<evidence type="ECO:0000256" key="1">
    <source>
        <dbReference type="SAM" id="Phobius"/>
    </source>
</evidence>
<dbReference type="OrthoDB" id="5203703at2759"/>
<comment type="caution">
    <text evidence="2">The sequence shown here is derived from an EMBL/GenBank/DDBJ whole genome shotgun (WGS) entry which is preliminary data.</text>
</comment>
<dbReference type="Proteomes" id="UP000756346">
    <property type="component" value="Unassembled WGS sequence"/>
</dbReference>
<reference evidence="2" key="1">
    <citation type="journal article" date="2021" name="Nat. Commun.">
        <title>Genetic determinants of endophytism in the Arabidopsis root mycobiome.</title>
        <authorList>
            <person name="Mesny F."/>
            <person name="Miyauchi S."/>
            <person name="Thiergart T."/>
            <person name="Pickel B."/>
            <person name="Atanasova L."/>
            <person name="Karlsson M."/>
            <person name="Huettel B."/>
            <person name="Barry K.W."/>
            <person name="Haridas S."/>
            <person name="Chen C."/>
            <person name="Bauer D."/>
            <person name="Andreopoulos W."/>
            <person name="Pangilinan J."/>
            <person name="LaButti K."/>
            <person name="Riley R."/>
            <person name="Lipzen A."/>
            <person name="Clum A."/>
            <person name="Drula E."/>
            <person name="Henrissat B."/>
            <person name="Kohler A."/>
            <person name="Grigoriev I.V."/>
            <person name="Martin F.M."/>
            <person name="Hacquard S."/>
        </authorList>
    </citation>
    <scope>NUCLEOTIDE SEQUENCE</scope>
    <source>
        <strain evidence="2">MPI-CAGE-CH-0230</strain>
    </source>
</reference>
<keyword evidence="1" id="KW-1133">Transmembrane helix</keyword>
<name>A0A9P8YDX5_9PEZI</name>
<protein>
    <submittedName>
        <fullName evidence="2">Uncharacterized protein</fullName>
    </submittedName>
</protein>
<gene>
    <name evidence="2" type="ORF">B0I36DRAFT_426571</name>
</gene>
<proteinExistence type="predicted"/>
<keyword evidence="1" id="KW-0472">Membrane</keyword>
<dbReference type="RefSeq" id="XP_046018077.1">
    <property type="nucleotide sequence ID" value="XM_046162397.1"/>
</dbReference>
<organism evidence="2 3">
    <name type="scientific">Microdochium trichocladiopsis</name>
    <dbReference type="NCBI Taxonomy" id="1682393"/>
    <lineage>
        <taxon>Eukaryota</taxon>
        <taxon>Fungi</taxon>
        <taxon>Dikarya</taxon>
        <taxon>Ascomycota</taxon>
        <taxon>Pezizomycotina</taxon>
        <taxon>Sordariomycetes</taxon>
        <taxon>Xylariomycetidae</taxon>
        <taxon>Xylariales</taxon>
        <taxon>Microdochiaceae</taxon>
        <taxon>Microdochium</taxon>
    </lineage>
</organism>
<dbReference type="EMBL" id="JAGTJQ010000001">
    <property type="protein sequence ID" value="KAH7040022.1"/>
    <property type="molecule type" value="Genomic_DNA"/>
</dbReference>
<dbReference type="AlphaFoldDB" id="A0A9P8YDX5"/>
<feature type="transmembrane region" description="Helical" evidence="1">
    <location>
        <begin position="150"/>
        <end position="169"/>
    </location>
</feature>
<evidence type="ECO:0000313" key="2">
    <source>
        <dbReference type="EMBL" id="KAH7040022.1"/>
    </source>
</evidence>
<keyword evidence="1" id="KW-0812">Transmembrane</keyword>
<keyword evidence="3" id="KW-1185">Reference proteome</keyword>
<evidence type="ECO:0000313" key="3">
    <source>
        <dbReference type="Proteomes" id="UP000756346"/>
    </source>
</evidence>
<sequence length="171" mass="18243">MSTAAIMSITTPVQNLTSSTVNLTCPGIDANDNGLGQDYPLTNYDTIPADMWAFGIRAGNETVTKAMIECCYPGLPQLADLCTMWCEIPQSMTSATDADYTDADVERLLGSMVRCLKDKDVRLPFSTVRGPVKSATPSAAGRSTLKENGFGAIVVAFGLWSLIVSEVVLGH</sequence>